<reference evidence="1" key="1">
    <citation type="submission" date="2021-03" db="EMBL/GenBank/DDBJ databases">
        <title>Fibrella sp. HMF5335 genome sequencing and assembly.</title>
        <authorList>
            <person name="Kang H."/>
            <person name="Kim H."/>
            <person name="Bae S."/>
            <person name="Joh K."/>
        </authorList>
    </citation>
    <scope>NUCLEOTIDE SEQUENCE</scope>
    <source>
        <strain evidence="1">HMF5335</strain>
    </source>
</reference>
<dbReference type="Pfam" id="PF09481">
    <property type="entry name" value="CRISPR_Cse1"/>
    <property type="match status" value="1"/>
</dbReference>
<evidence type="ECO:0000313" key="2">
    <source>
        <dbReference type="Proteomes" id="UP000664034"/>
    </source>
</evidence>
<evidence type="ECO:0000313" key="1">
    <source>
        <dbReference type="EMBL" id="MBO0938693.1"/>
    </source>
</evidence>
<comment type="caution">
    <text evidence="1">The sequence shown here is derived from an EMBL/GenBank/DDBJ whole genome shotgun (WGS) entry which is preliminary data.</text>
</comment>
<proteinExistence type="predicted"/>
<sequence length="525" mass="58531">MHNYNLLYEPWLPVRWCSGAPPSTVGLRETLIRAHEITELATDNPLETIALNRLLAALIASAFPSMATPEGWFAVWDRAQFDPTVLDTYLANYADKFDLLSPTRPFYSDPNTETQALSPMARLQHAATSGNNALLFSHDLDSVPLALPLAEAARALVCTQAAALGGGVAKPFNLCHGPLVGGAFFWLRGLAGGDTSAGDVSLFRALLLNLPPTEAVWGNQQKDRGATWETDKPPVAEKRWVHGIRDLFTFQSRRLHLVLDSEQRAVGVFYNQGSKIDDRQFDDPHLAQVEGKDGFYPLRFRTDRALWQDSTIYLMTKEGTAGKPPATFDWLSRPDNLAELGQGITGQSRFSADVFGMVNDQAKVELWRHERVTVYPDIIQEPGRWDVLNKLIKEADFRADRLREATRAYAMRVRLNKSYGTRLGDVERADRDNLVQMLGTTSRYWVGLGQQFEPFLAQIAQANQEMLGDTLTAWKKAAWRLARKALQDSIESLATDARAFQAVIEAETVLSRGTLSTKTTKPELA</sequence>
<dbReference type="RefSeq" id="WP_207366224.1">
    <property type="nucleotide sequence ID" value="NZ_JAFMYV010000010.1"/>
</dbReference>
<accession>A0A939K6C5</accession>
<dbReference type="Gene3D" id="1.10.132.100">
    <property type="match status" value="1"/>
</dbReference>
<dbReference type="InterPro" id="IPR013381">
    <property type="entry name" value="CRISPR-assoc_prot_Cse1"/>
</dbReference>
<dbReference type="EMBL" id="JAFMYV010000010">
    <property type="protein sequence ID" value="MBO0938693.1"/>
    <property type="molecule type" value="Genomic_DNA"/>
</dbReference>
<gene>
    <name evidence="1" type="primary">casA</name>
    <name evidence="1" type="ORF">J2I47_19235</name>
</gene>
<name>A0A939K6C5_9BACT</name>
<keyword evidence="2" id="KW-1185">Reference proteome</keyword>
<dbReference type="Proteomes" id="UP000664034">
    <property type="component" value="Unassembled WGS sequence"/>
</dbReference>
<dbReference type="NCBIfam" id="TIGR02547">
    <property type="entry name" value="casA_cse1"/>
    <property type="match status" value="1"/>
</dbReference>
<dbReference type="AlphaFoldDB" id="A0A939K6C5"/>
<organism evidence="1 2">
    <name type="scientific">Fibrella rubiginis</name>
    <dbReference type="NCBI Taxonomy" id="2817060"/>
    <lineage>
        <taxon>Bacteria</taxon>
        <taxon>Pseudomonadati</taxon>
        <taxon>Bacteroidota</taxon>
        <taxon>Cytophagia</taxon>
        <taxon>Cytophagales</taxon>
        <taxon>Spirosomataceae</taxon>
        <taxon>Fibrella</taxon>
    </lineage>
</organism>
<protein>
    <submittedName>
        <fullName evidence="1">Type I-E CRISPR-associated protein Cse1/CasA</fullName>
    </submittedName>
</protein>